<comment type="caution">
    <text evidence="9">The sequence shown here is derived from an EMBL/GenBank/DDBJ whole genome shotgun (WGS) entry which is preliminary data.</text>
</comment>
<dbReference type="SUPFAM" id="SSF52821">
    <property type="entry name" value="Rhodanese/Cell cycle control phosphatase"/>
    <property type="match status" value="1"/>
</dbReference>
<dbReference type="InterPro" id="IPR000340">
    <property type="entry name" value="Dual-sp_phosphatase_cat-dom"/>
</dbReference>
<dbReference type="Gene3D" id="3.90.190.10">
    <property type="entry name" value="Protein tyrosine phosphatase superfamily"/>
    <property type="match status" value="1"/>
</dbReference>
<dbReference type="PROSITE" id="PS50206">
    <property type="entry name" value="RHODANESE_3"/>
    <property type="match status" value="1"/>
</dbReference>
<evidence type="ECO:0000259" key="6">
    <source>
        <dbReference type="PROSITE" id="PS50054"/>
    </source>
</evidence>
<evidence type="ECO:0000256" key="4">
    <source>
        <dbReference type="ARBA" id="ARBA00022912"/>
    </source>
</evidence>
<feature type="compositionally biased region" description="Polar residues" evidence="5">
    <location>
        <begin position="218"/>
        <end position="234"/>
    </location>
</feature>
<feature type="region of interest" description="Disordered" evidence="5">
    <location>
        <begin position="74"/>
        <end position="196"/>
    </location>
</feature>
<dbReference type="Proteomes" id="UP000242180">
    <property type="component" value="Unassembled WGS sequence"/>
</dbReference>
<dbReference type="STRING" id="13706.A0A1X2HUD4"/>
<feature type="compositionally biased region" description="Basic and acidic residues" evidence="5">
    <location>
        <begin position="1"/>
        <end position="16"/>
    </location>
</feature>
<dbReference type="InterPro" id="IPR000387">
    <property type="entry name" value="Tyr_Pase_dom"/>
</dbReference>
<dbReference type="Gene3D" id="3.40.250.10">
    <property type="entry name" value="Rhodanese-like domain"/>
    <property type="match status" value="1"/>
</dbReference>
<organism evidence="9 10">
    <name type="scientific">Syncephalastrum racemosum</name>
    <name type="common">Filamentous fungus</name>
    <dbReference type="NCBI Taxonomy" id="13706"/>
    <lineage>
        <taxon>Eukaryota</taxon>
        <taxon>Fungi</taxon>
        <taxon>Fungi incertae sedis</taxon>
        <taxon>Mucoromycota</taxon>
        <taxon>Mucoromycotina</taxon>
        <taxon>Mucoromycetes</taxon>
        <taxon>Mucorales</taxon>
        <taxon>Syncephalastraceae</taxon>
        <taxon>Syncephalastrum</taxon>
    </lineage>
</organism>
<evidence type="ECO:0000259" key="8">
    <source>
        <dbReference type="PROSITE" id="PS50206"/>
    </source>
</evidence>
<dbReference type="PROSITE" id="PS50054">
    <property type="entry name" value="TYR_PHOSPHATASE_DUAL"/>
    <property type="match status" value="1"/>
</dbReference>
<accession>A0A1X2HUD4</accession>
<dbReference type="SMART" id="SM00195">
    <property type="entry name" value="DSPc"/>
    <property type="match status" value="1"/>
</dbReference>
<feature type="region of interest" description="Disordered" evidence="5">
    <location>
        <begin position="1"/>
        <end position="27"/>
    </location>
</feature>
<dbReference type="InParanoid" id="A0A1X2HUD4"/>
<dbReference type="SMART" id="SM00450">
    <property type="entry name" value="RHOD"/>
    <property type="match status" value="1"/>
</dbReference>
<feature type="domain" description="Tyrosine specific protein phosphatases" evidence="7">
    <location>
        <begin position="698"/>
        <end position="755"/>
    </location>
</feature>
<proteinExistence type="inferred from homology"/>
<reference evidence="9 10" key="1">
    <citation type="submission" date="2016-07" db="EMBL/GenBank/DDBJ databases">
        <title>Pervasive Adenine N6-methylation of Active Genes in Fungi.</title>
        <authorList>
            <consortium name="DOE Joint Genome Institute"/>
            <person name="Mondo S.J."/>
            <person name="Dannebaum R.O."/>
            <person name="Kuo R.C."/>
            <person name="Labutti K."/>
            <person name="Haridas S."/>
            <person name="Kuo A."/>
            <person name="Salamov A."/>
            <person name="Ahrendt S.R."/>
            <person name="Lipzen A."/>
            <person name="Sullivan W."/>
            <person name="Andreopoulos W.B."/>
            <person name="Clum A."/>
            <person name="Lindquist E."/>
            <person name="Daum C."/>
            <person name="Ramamoorthy G.K."/>
            <person name="Gryganskyi A."/>
            <person name="Culley D."/>
            <person name="Magnuson J.K."/>
            <person name="James T.Y."/>
            <person name="O'Malley M.A."/>
            <person name="Stajich J.E."/>
            <person name="Spatafora J.W."/>
            <person name="Visel A."/>
            <person name="Grigoriev I.V."/>
        </authorList>
    </citation>
    <scope>NUCLEOTIDE SEQUENCE [LARGE SCALE GENOMIC DNA]</scope>
    <source>
        <strain evidence="9 10">NRRL 2496</strain>
    </source>
</reference>
<evidence type="ECO:0000256" key="3">
    <source>
        <dbReference type="ARBA" id="ARBA00022801"/>
    </source>
</evidence>
<feature type="region of interest" description="Disordered" evidence="5">
    <location>
        <begin position="218"/>
        <end position="258"/>
    </location>
</feature>
<dbReference type="InterPro" id="IPR020422">
    <property type="entry name" value="TYR_PHOSPHATASE_DUAL_dom"/>
</dbReference>
<keyword evidence="4" id="KW-0904">Protein phosphatase</keyword>
<dbReference type="PROSITE" id="PS50056">
    <property type="entry name" value="TYR_PHOSPHATASE_2"/>
    <property type="match status" value="1"/>
</dbReference>
<feature type="region of interest" description="Disordered" evidence="5">
    <location>
        <begin position="438"/>
        <end position="487"/>
    </location>
</feature>
<dbReference type="CDD" id="cd14498">
    <property type="entry name" value="DSP"/>
    <property type="match status" value="1"/>
</dbReference>
<feature type="region of interest" description="Disordered" evidence="5">
    <location>
        <begin position="42"/>
        <end position="61"/>
    </location>
</feature>
<feature type="domain" description="Rhodanese" evidence="8">
    <location>
        <begin position="275"/>
        <end position="439"/>
    </location>
</feature>
<keyword evidence="10" id="KW-1185">Reference proteome</keyword>
<protein>
    <recommendedName>
        <fullName evidence="2">protein-tyrosine-phosphatase</fullName>
        <ecNumber evidence="2">3.1.3.48</ecNumber>
    </recommendedName>
</protein>
<dbReference type="GO" id="GO:0043409">
    <property type="term" value="P:negative regulation of MAPK cascade"/>
    <property type="evidence" value="ECO:0007669"/>
    <property type="project" value="TreeGrafter"/>
</dbReference>
<evidence type="ECO:0000256" key="1">
    <source>
        <dbReference type="ARBA" id="ARBA00008601"/>
    </source>
</evidence>
<dbReference type="EC" id="3.1.3.48" evidence="2"/>
<dbReference type="AlphaFoldDB" id="A0A1X2HUD4"/>
<dbReference type="Pfam" id="PF00581">
    <property type="entry name" value="Rhodanese"/>
    <property type="match status" value="1"/>
</dbReference>
<dbReference type="PANTHER" id="PTHR10159">
    <property type="entry name" value="DUAL SPECIFICITY PROTEIN PHOSPHATASE"/>
    <property type="match status" value="1"/>
</dbReference>
<feature type="compositionally biased region" description="Polar residues" evidence="5">
    <location>
        <begin position="461"/>
        <end position="487"/>
    </location>
</feature>
<dbReference type="SUPFAM" id="SSF52799">
    <property type="entry name" value="(Phosphotyrosine protein) phosphatases II"/>
    <property type="match status" value="1"/>
</dbReference>
<feature type="compositionally biased region" description="Basic and acidic residues" evidence="5">
    <location>
        <begin position="448"/>
        <end position="460"/>
    </location>
</feature>
<dbReference type="GO" id="GO:0004725">
    <property type="term" value="F:protein tyrosine phosphatase activity"/>
    <property type="evidence" value="ECO:0007669"/>
    <property type="project" value="UniProtKB-EC"/>
</dbReference>
<evidence type="ECO:0000259" key="7">
    <source>
        <dbReference type="PROSITE" id="PS50056"/>
    </source>
</evidence>
<dbReference type="InterPro" id="IPR036873">
    <property type="entry name" value="Rhodanese-like_dom_sf"/>
</dbReference>
<feature type="domain" description="Tyrosine-protein phosphatase" evidence="6">
    <location>
        <begin position="629"/>
        <end position="774"/>
    </location>
</feature>
<comment type="similarity">
    <text evidence="1">Belongs to the protein-tyrosine phosphatase family. Non-receptor class dual specificity subfamily.</text>
</comment>
<evidence type="ECO:0000256" key="5">
    <source>
        <dbReference type="SAM" id="MobiDB-lite"/>
    </source>
</evidence>
<evidence type="ECO:0000313" key="10">
    <source>
        <dbReference type="Proteomes" id="UP000242180"/>
    </source>
</evidence>
<name>A0A1X2HUD4_SYNRA</name>
<evidence type="ECO:0000313" key="9">
    <source>
        <dbReference type="EMBL" id="ORZ03153.1"/>
    </source>
</evidence>
<evidence type="ECO:0000256" key="2">
    <source>
        <dbReference type="ARBA" id="ARBA00013064"/>
    </source>
</evidence>
<gene>
    <name evidence="9" type="ORF">BCR43DRAFT_482834</name>
</gene>
<feature type="compositionally biased region" description="Basic and acidic residues" evidence="5">
    <location>
        <begin position="99"/>
        <end position="120"/>
    </location>
</feature>
<feature type="compositionally biased region" description="Low complexity" evidence="5">
    <location>
        <begin position="580"/>
        <end position="602"/>
    </location>
</feature>
<dbReference type="GO" id="GO:0005737">
    <property type="term" value="C:cytoplasm"/>
    <property type="evidence" value="ECO:0007669"/>
    <property type="project" value="TreeGrafter"/>
</dbReference>
<dbReference type="Pfam" id="PF00782">
    <property type="entry name" value="DSPc"/>
    <property type="match status" value="1"/>
</dbReference>
<dbReference type="InterPro" id="IPR029021">
    <property type="entry name" value="Prot-tyrosine_phosphatase-like"/>
</dbReference>
<dbReference type="EMBL" id="MCGN01000001">
    <property type="protein sequence ID" value="ORZ03153.1"/>
    <property type="molecule type" value="Genomic_DNA"/>
</dbReference>
<feature type="region of interest" description="Disordered" evidence="5">
    <location>
        <begin position="576"/>
        <end position="620"/>
    </location>
</feature>
<keyword evidence="3" id="KW-0378">Hydrolase</keyword>
<dbReference type="PANTHER" id="PTHR10159:SF530">
    <property type="entry name" value="DUAL SPECIFICITY PROTEIN PHOSPHATASE DDB_G0271350-RELATED"/>
    <property type="match status" value="1"/>
</dbReference>
<dbReference type="InterPro" id="IPR001763">
    <property type="entry name" value="Rhodanese-like_dom"/>
</dbReference>
<feature type="compositionally biased region" description="Basic residues" evidence="5">
    <location>
        <begin position="42"/>
        <end position="53"/>
    </location>
</feature>
<dbReference type="OrthoDB" id="273181at2759"/>
<dbReference type="OMA" id="MAEECED"/>
<sequence length="815" mass="90989">MLFDRYRKAKRPDDATRPPTDLPKSAGFAGAFFRKLPHFTKRAWQSHHHHQQQKRQDSGVSMVVAAPRQSASLPNIHHYGMDNKMNDPHPPPTPDQFTLEEKHLDNYDDGEQQAHPDTGKRPKPSATASTPALRGGLSPAPPKRQLKQQQQPQHPRLQKRHSIEHTRSSSFSSSAAQPAKRVRSCQDKSCGNITDGVTRLSVTDNDAQDQNERLQSTVVPLGSQSHQLPSSQANKRPLPRAHSLSSSPHGNKASLREIKGRPLLPDQLSAMLSNNHMDLILIDVRNLMEYQRHRIRGSINVNLPSLLIKRYQRGTVSNFNLENFITTAEGRKHYAQWREQQKRNQGQQQQSSVSAPVASILEQKAAEAALRMQKRTSLFLGTVWVIYDDDMSETQRTSPAWTLLSVLERALQTQPGAHEVVYLTGGFRAFESGHSEHVIEGPEEDDGDPIHDHKDARRPSEQQQQDCSFNVETPRRSASYTIGSSDKNNLSRRTSLFSLDTQAARANNANALARRANRRSEAAAAKANSSTSNLTLNASAANISSNIPDEGVAVLGDSLSIHSNYTSKNTMATLSNTTDGLLGPPQLLQAPSATTSTSSSSPLARVLEDDDELPVTDASPRTESDFDFIISEIIPGFLYVGPEIETPEQAGELHARRIRRVLNMAEECEDALLQDTMIYRKISARDTVEMKNIDWVMMEAVGFIEDAKRKHEPIYVHCKAGKSRSVTAILAYLVTSERWTLKQAYRHVIKARPNMSPNIGFIAELMKMEGRVHGRVSSFMESDWQSTAMPSPEFTRELKQLELAWQQSPKASNQD</sequence>